<dbReference type="PANTHER" id="PTHR11926:SF774">
    <property type="entry name" value="UDP-GLYCOSYLTRANSFERASE 85A1-RELATED"/>
    <property type="match status" value="1"/>
</dbReference>
<evidence type="ECO:0000256" key="1">
    <source>
        <dbReference type="ARBA" id="ARBA00009995"/>
    </source>
</evidence>
<evidence type="ECO:0000313" key="6">
    <source>
        <dbReference type="Proteomes" id="UP000796880"/>
    </source>
</evidence>
<dbReference type="PANTHER" id="PTHR11926">
    <property type="entry name" value="GLUCOSYL/GLUCURONOSYL TRANSFERASES"/>
    <property type="match status" value="1"/>
</dbReference>
<dbReference type="AlphaFoldDB" id="A0A8K0MH97"/>
<name>A0A8K0MH97_9ROSA</name>
<dbReference type="OrthoDB" id="5835829at2759"/>
<dbReference type="EC" id="2.4.1.-" evidence="4"/>
<dbReference type="SUPFAM" id="SSF53756">
    <property type="entry name" value="UDP-Glycosyltransferase/glycogen phosphorylase"/>
    <property type="match status" value="1"/>
</dbReference>
<keyword evidence="2 3" id="KW-0808">Transferase</keyword>
<evidence type="ECO:0000313" key="5">
    <source>
        <dbReference type="EMBL" id="KAF3445866.1"/>
    </source>
</evidence>
<dbReference type="GO" id="GO:0080044">
    <property type="term" value="F:quercetin 7-O-glucosyltransferase activity"/>
    <property type="evidence" value="ECO:0007669"/>
    <property type="project" value="TreeGrafter"/>
</dbReference>
<dbReference type="EMBL" id="VOIH02000005">
    <property type="protein sequence ID" value="KAF3445866.1"/>
    <property type="molecule type" value="Genomic_DNA"/>
</dbReference>
<accession>A0A8K0MH97</accession>
<dbReference type="FunFam" id="3.40.50.2000:FF:000027">
    <property type="entry name" value="Glycosyltransferase"/>
    <property type="match status" value="1"/>
</dbReference>
<dbReference type="InterPro" id="IPR002213">
    <property type="entry name" value="UDP_glucos_trans"/>
</dbReference>
<evidence type="ECO:0000256" key="3">
    <source>
        <dbReference type="RuleBase" id="RU003718"/>
    </source>
</evidence>
<evidence type="ECO:0000256" key="2">
    <source>
        <dbReference type="ARBA" id="ARBA00022679"/>
    </source>
</evidence>
<dbReference type="Pfam" id="PF00201">
    <property type="entry name" value="UDPGT"/>
    <property type="match status" value="1"/>
</dbReference>
<dbReference type="CDD" id="cd03784">
    <property type="entry name" value="GT1_Gtf-like"/>
    <property type="match status" value="1"/>
</dbReference>
<dbReference type="GO" id="GO:0080043">
    <property type="term" value="F:quercetin 3-O-glucosyltransferase activity"/>
    <property type="evidence" value="ECO:0007669"/>
    <property type="project" value="TreeGrafter"/>
</dbReference>
<keyword evidence="3" id="KW-0328">Glycosyltransferase</keyword>
<dbReference type="Proteomes" id="UP000796880">
    <property type="component" value="Unassembled WGS sequence"/>
</dbReference>
<dbReference type="InterPro" id="IPR035595">
    <property type="entry name" value="UDP_glycos_trans_CS"/>
</dbReference>
<protein>
    <recommendedName>
        <fullName evidence="4">Glycosyltransferase</fullName>
        <ecNumber evidence="4">2.4.1.-</ecNumber>
    </recommendedName>
</protein>
<comment type="caution">
    <text evidence="5">The sequence shown here is derived from an EMBL/GenBank/DDBJ whole genome shotgun (WGS) entry which is preliminary data.</text>
</comment>
<gene>
    <name evidence="5" type="ORF">FNV43_RR11043</name>
</gene>
<dbReference type="PROSITE" id="PS00375">
    <property type="entry name" value="UDPGT"/>
    <property type="match status" value="1"/>
</dbReference>
<proteinExistence type="inferred from homology"/>
<reference evidence="5" key="1">
    <citation type="submission" date="2020-03" db="EMBL/GenBank/DDBJ databases">
        <title>A high-quality chromosome-level genome assembly of a woody plant with both climbing and erect habits, Rhamnella rubrinervis.</title>
        <authorList>
            <person name="Lu Z."/>
            <person name="Yang Y."/>
            <person name="Zhu X."/>
            <person name="Sun Y."/>
        </authorList>
    </citation>
    <scope>NUCLEOTIDE SEQUENCE</scope>
    <source>
        <strain evidence="5">BYM</strain>
        <tissue evidence="5">Leaf</tissue>
    </source>
</reference>
<dbReference type="FunFam" id="3.40.50.2000:FF:000055">
    <property type="entry name" value="Glycosyltransferase"/>
    <property type="match status" value="1"/>
</dbReference>
<dbReference type="Gene3D" id="3.40.50.2000">
    <property type="entry name" value="Glycogen Phosphorylase B"/>
    <property type="match status" value="2"/>
</dbReference>
<comment type="similarity">
    <text evidence="1 3">Belongs to the UDP-glycosyltransferase family.</text>
</comment>
<evidence type="ECO:0000256" key="4">
    <source>
        <dbReference type="RuleBase" id="RU362057"/>
    </source>
</evidence>
<keyword evidence="6" id="KW-1185">Reference proteome</keyword>
<organism evidence="5 6">
    <name type="scientific">Rhamnella rubrinervis</name>
    <dbReference type="NCBI Taxonomy" id="2594499"/>
    <lineage>
        <taxon>Eukaryota</taxon>
        <taxon>Viridiplantae</taxon>
        <taxon>Streptophyta</taxon>
        <taxon>Embryophyta</taxon>
        <taxon>Tracheophyta</taxon>
        <taxon>Spermatophyta</taxon>
        <taxon>Magnoliopsida</taxon>
        <taxon>eudicotyledons</taxon>
        <taxon>Gunneridae</taxon>
        <taxon>Pentapetalae</taxon>
        <taxon>rosids</taxon>
        <taxon>fabids</taxon>
        <taxon>Rosales</taxon>
        <taxon>Rhamnaceae</taxon>
        <taxon>rhamnoid group</taxon>
        <taxon>Rhamneae</taxon>
        <taxon>Rhamnella</taxon>
    </lineage>
</organism>
<sequence>MGSISITEKPHAVCIPYPAQGHINPMLKLAKLLYFNGFHITFVNTEYNHKRLLKSRGPNALDGLPSFRFHTIPDGLPPTDADATQDIPSLCESTRKECLAPFRNLLSNINSSPDVPPVTCIVSDGVMSFTLDAAEELGVPDVLFWTTSACGLMAYAHYHQLIIMGFTPLKDASCISNGYLDTVIDWIPGMKDMRLRDIPSFIRTTNPNDLMLDFLTVETERARRASAIILNTFDALEHDVLDALSSIFPPVYSIGPLHLLHNRIIDSNISKSIGSNLWKEDQECLKWLDTKETNSVVYVNFGSITVMTSEQLVEFAWGLANSNKTFLWVIRPDLLAGDAAVLPTEFMGETKERGLLASWCPQEQVLSHPAIGGFLTHSGWNSTLESLSAGVPMLCWPFFAEQQTNCRYSCRVWGIGMEIENDAMRDDIESLVRVLMDGDKGKEMKKKAMEWKKLAEEAAITPVGSSLLNLKNVTNRVGLSSTY</sequence>